<evidence type="ECO:0000259" key="2">
    <source>
        <dbReference type="Pfam" id="PF17667"/>
    </source>
</evidence>
<feature type="region of interest" description="Disordered" evidence="1">
    <location>
        <begin position="13"/>
        <end position="45"/>
    </location>
</feature>
<keyword evidence="4" id="KW-1185">Reference proteome</keyword>
<feature type="region of interest" description="Disordered" evidence="1">
    <location>
        <begin position="384"/>
        <end position="431"/>
    </location>
</feature>
<dbReference type="OrthoDB" id="2755487at2759"/>
<dbReference type="Proteomes" id="UP000313359">
    <property type="component" value="Unassembled WGS sequence"/>
</dbReference>
<dbReference type="InterPro" id="IPR040976">
    <property type="entry name" value="Pkinase_fungal"/>
</dbReference>
<dbReference type="InterPro" id="IPR011009">
    <property type="entry name" value="Kinase-like_dom_sf"/>
</dbReference>
<gene>
    <name evidence="3" type="ORF">L227DRAFT_396314</name>
</gene>
<feature type="domain" description="Fungal-type protein kinase" evidence="2">
    <location>
        <begin position="293"/>
        <end position="576"/>
    </location>
</feature>
<dbReference type="PANTHER" id="PTHR38248:SF2">
    <property type="entry name" value="FUNK1 11"/>
    <property type="match status" value="1"/>
</dbReference>
<reference evidence="3" key="1">
    <citation type="journal article" date="2018" name="Genome Biol. Evol.">
        <title>Genomics and development of Lentinus tigrinus, a white-rot wood-decaying mushroom with dimorphic fruiting bodies.</title>
        <authorList>
            <person name="Wu B."/>
            <person name="Xu Z."/>
            <person name="Knudson A."/>
            <person name="Carlson A."/>
            <person name="Chen N."/>
            <person name="Kovaka S."/>
            <person name="LaButti K."/>
            <person name="Lipzen A."/>
            <person name="Pennachio C."/>
            <person name="Riley R."/>
            <person name="Schakwitz W."/>
            <person name="Umezawa K."/>
            <person name="Ohm R.A."/>
            <person name="Grigoriev I.V."/>
            <person name="Nagy L.G."/>
            <person name="Gibbons J."/>
            <person name="Hibbett D."/>
        </authorList>
    </citation>
    <scope>NUCLEOTIDE SEQUENCE [LARGE SCALE GENOMIC DNA]</scope>
    <source>
        <strain evidence="3">ALCF2SS1-6</strain>
    </source>
</reference>
<feature type="compositionally biased region" description="Polar residues" evidence="1">
    <location>
        <begin position="393"/>
        <end position="406"/>
    </location>
</feature>
<dbReference type="Pfam" id="PF17667">
    <property type="entry name" value="Pkinase_fungal"/>
    <property type="match status" value="2"/>
</dbReference>
<accession>A0A5C2RSW9</accession>
<evidence type="ECO:0000313" key="3">
    <source>
        <dbReference type="EMBL" id="RPD53587.1"/>
    </source>
</evidence>
<dbReference type="Gene3D" id="1.10.510.10">
    <property type="entry name" value="Transferase(Phosphotransferase) domain 1"/>
    <property type="match status" value="1"/>
</dbReference>
<dbReference type="EMBL" id="ML122319">
    <property type="protein sequence ID" value="RPD53587.1"/>
    <property type="molecule type" value="Genomic_DNA"/>
</dbReference>
<proteinExistence type="predicted"/>
<evidence type="ECO:0000313" key="4">
    <source>
        <dbReference type="Proteomes" id="UP000313359"/>
    </source>
</evidence>
<dbReference type="SUPFAM" id="SSF56112">
    <property type="entry name" value="Protein kinase-like (PK-like)"/>
    <property type="match status" value="2"/>
</dbReference>
<feature type="domain" description="Fungal-type protein kinase" evidence="2">
    <location>
        <begin position="149"/>
        <end position="241"/>
    </location>
</feature>
<dbReference type="AlphaFoldDB" id="A0A5C2RSW9"/>
<name>A0A5C2RSW9_9APHY</name>
<organism evidence="3 4">
    <name type="scientific">Lentinus tigrinus ALCF2SS1-6</name>
    <dbReference type="NCBI Taxonomy" id="1328759"/>
    <lineage>
        <taxon>Eukaryota</taxon>
        <taxon>Fungi</taxon>
        <taxon>Dikarya</taxon>
        <taxon>Basidiomycota</taxon>
        <taxon>Agaricomycotina</taxon>
        <taxon>Agaricomycetes</taxon>
        <taxon>Polyporales</taxon>
        <taxon>Polyporaceae</taxon>
        <taxon>Lentinus</taxon>
    </lineage>
</organism>
<feature type="region of interest" description="Disordered" evidence="1">
    <location>
        <begin position="791"/>
        <end position="830"/>
    </location>
</feature>
<dbReference type="PANTHER" id="PTHR38248">
    <property type="entry name" value="FUNK1 6"/>
    <property type="match status" value="1"/>
</dbReference>
<feature type="compositionally biased region" description="Basic and acidic residues" evidence="1">
    <location>
        <begin position="813"/>
        <end position="824"/>
    </location>
</feature>
<sequence length="830" mass="94039">MTSKCIGKGKIEFVDKYFPPPPPSDPSSTRSKPSLTANPFEELKDANTMSEKKLQDTFIDIVNQHGLAPGLKMGSCETRPDSAEVDPDRQKVDAAFWRSDVAPSDNEPHWIDQLMPVEFKAWKSGSNYQDPYRGDPKVPGGVAVRDTALPKKNFGQIISYAELVFIVQQRVAVFMPIVIGRVCRFLRWDHGGAVVTEAIDYYEDWEFFCDVLWRISQCSDEVLGIDPSAVRLSDDDDDFTIMDRAAIPNPNDIMETERKLDVVPQAPFTFKYVRDMFRKSLDAHWPRYRLEVPDGEATRHFLVCKPVFHAKGLIGRGTRGYVALDCDTGRFVWLKDAWRAYYLLLEKEGDILAKLKDANVPLIPTLVCHGDIRDQTTLTSQEWELKNPDPKASCSTSGIGVASSSGSKRKRTDDDDSADIPPPKGLSGADLPFREDCPLRIHRHYRLVEEEVAMRLSEFQTGEQLAFIIFECIFAHFKAATNTVHPILHRDVSGGNILIYPRIVYNAKTREHCIKWSGLLADWEMSKPFGDKSASKVQRQPERTGTWQFMSVALLSRIKSIEICDELEAFFYVLLYYAARYLQSNVDNITLANYLDAFFDQYTETSAGYHCGTTKRDAIQSGKLVIREGLELQFGGPMDDIIAALLSWFKSHHVVSAYNQSLEEERKRQEAQAQASSLSPGDEQTDELKFVPMLADEMDLPGQGSPEILVARKLGEPSFHDWKDWQNVKSHRPVVQLFQYHLMKTWPKQKNIGDRIPKSWVKPALGSTAVTATSSNKRARHERVDGVATLPIPVIKRNPPTSPSNRMGSLSDRFWREQRKRENGESLPLP</sequence>
<feature type="region of interest" description="Disordered" evidence="1">
    <location>
        <begin position="665"/>
        <end position="684"/>
    </location>
</feature>
<evidence type="ECO:0000256" key="1">
    <source>
        <dbReference type="SAM" id="MobiDB-lite"/>
    </source>
</evidence>
<protein>
    <recommendedName>
        <fullName evidence="2">Fungal-type protein kinase domain-containing protein</fullName>
    </recommendedName>
</protein>